<dbReference type="EMBL" id="JAEPLN010000001">
    <property type="protein sequence ID" value="MBO6971861.1"/>
    <property type="molecule type" value="Genomic_DNA"/>
</dbReference>
<reference evidence="7" key="1">
    <citation type="journal article" date="2021" name="Front. Mar. Sci.">
        <title>Genomes of Diverse Isolates of Prochlorococcus High-Light-Adapted Clade II in the Western Pacific Ocean.</title>
        <authorList>
            <person name="Yan W."/>
            <person name="Feng X."/>
            <person name="Zhang W."/>
            <person name="Nawaz M.Z."/>
            <person name="Luo T."/>
            <person name="Zhang R."/>
            <person name="Jiao N."/>
        </authorList>
    </citation>
    <scope>NUCLEOTIDE SEQUENCE</scope>
    <source>
        <strain evidence="7">CUG1433</strain>
    </source>
</reference>
<dbReference type="Proteomes" id="UP000668060">
    <property type="component" value="Unassembled WGS sequence"/>
</dbReference>
<dbReference type="InterPro" id="IPR007267">
    <property type="entry name" value="GtrA_DPMS_TM"/>
</dbReference>
<keyword evidence="3 5" id="KW-1133">Transmembrane helix</keyword>
<accession>A0A9D9BWF6</accession>
<dbReference type="GO" id="GO:0016020">
    <property type="term" value="C:membrane"/>
    <property type="evidence" value="ECO:0007669"/>
    <property type="project" value="UniProtKB-SubCell"/>
</dbReference>
<evidence type="ECO:0000313" key="8">
    <source>
        <dbReference type="Proteomes" id="UP000668060"/>
    </source>
</evidence>
<dbReference type="GO" id="GO:0000271">
    <property type="term" value="P:polysaccharide biosynthetic process"/>
    <property type="evidence" value="ECO:0007669"/>
    <property type="project" value="InterPro"/>
</dbReference>
<keyword evidence="4 5" id="KW-0472">Membrane</keyword>
<keyword evidence="2 5" id="KW-0812">Transmembrane</keyword>
<dbReference type="Pfam" id="PF04138">
    <property type="entry name" value="GtrA_DPMS_TM"/>
    <property type="match status" value="1"/>
</dbReference>
<feature type="domain" description="GtrA/DPMS transmembrane" evidence="6">
    <location>
        <begin position="5"/>
        <end position="116"/>
    </location>
</feature>
<feature type="transmembrane region" description="Helical" evidence="5">
    <location>
        <begin position="94"/>
        <end position="110"/>
    </location>
</feature>
<name>A0A9D9BWF6_PROMR</name>
<evidence type="ECO:0000256" key="4">
    <source>
        <dbReference type="ARBA" id="ARBA00023136"/>
    </source>
</evidence>
<feature type="transmembrane region" description="Helical" evidence="5">
    <location>
        <begin position="67"/>
        <end position="88"/>
    </location>
</feature>
<evidence type="ECO:0000313" key="7">
    <source>
        <dbReference type="EMBL" id="MBO6971861.1"/>
    </source>
</evidence>
<proteinExistence type="predicted"/>
<evidence type="ECO:0000259" key="6">
    <source>
        <dbReference type="Pfam" id="PF04138"/>
    </source>
</evidence>
<gene>
    <name evidence="7" type="ORF">JJ842_08045</name>
</gene>
<comment type="subcellular location">
    <subcellularLocation>
        <location evidence="1">Membrane</location>
        <topology evidence="1">Multi-pass membrane protein</topology>
    </subcellularLocation>
</comment>
<protein>
    <submittedName>
        <fullName evidence="7">GtrA family protein</fullName>
    </submittedName>
</protein>
<dbReference type="AlphaFoldDB" id="A0A9D9BWF6"/>
<evidence type="ECO:0000256" key="1">
    <source>
        <dbReference type="ARBA" id="ARBA00004141"/>
    </source>
</evidence>
<evidence type="ECO:0000256" key="2">
    <source>
        <dbReference type="ARBA" id="ARBA00022692"/>
    </source>
</evidence>
<sequence length="117" mass="13440">MSKKRFLIVGSINTLITNSFLQLLLLVTNISLATFVSQLISMFVGFYLHGKFVFGNSQFSFIKFFKYFLFAFLLWILNWSGIFVISSYGINKNLSALILIPFLASISYLIQKNKIFV</sequence>
<comment type="caution">
    <text evidence="7">The sequence shown here is derived from an EMBL/GenBank/DDBJ whole genome shotgun (WGS) entry which is preliminary data.</text>
</comment>
<organism evidence="7 8">
    <name type="scientific">Prochlorococcus marinus CUG1433</name>
    <dbReference type="NCBI Taxonomy" id="2774506"/>
    <lineage>
        <taxon>Bacteria</taxon>
        <taxon>Bacillati</taxon>
        <taxon>Cyanobacteriota</taxon>
        <taxon>Cyanophyceae</taxon>
        <taxon>Synechococcales</taxon>
        <taxon>Prochlorococcaceae</taxon>
        <taxon>Prochlorococcus</taxon>
    </lineage>
</organism>
<evidence type="ECO:0000256" key="5">
    <source>
        <dbReference type="SAM" id="Phobius"/>
    </source>
</evidence>
<feature type="transmembrane region" description="Helical" evidence="5">
    <location>
        <begin position="20"/>
        <end position="46"/>
    </location>
</feature>
<evidence type="ECO:0000256" key="3">
    <source>
        <dbReference type="ARBA" id="ARBA00022989"/>
    </source>
</evidence>